<evidence type="ECO:0000256" key="2">
    <source>
        <dbReference type="ARBA" id="ARBA00023163"/>
    </source>
</evidence>
<dbReference type="SMART" id="SM00430">
    <property type="entry name" value="HOLI"/>
    <property type="match status" value="1"/>
</dbReference>
<dbReference type="Proteomes" id="UP000005408">
    <property type="component" value="Unassembled WGS sequence"/>
</dbReference>
<dbReference type="SUPFAM" id="SSF48508">
    <property type="entry name" value="Nuclear receptor ligand-binding domain"/>
    <property type="match status" value="1"/>
</dbReference>
<evidence type="ECO:0000256" key="1">
    <source>
        <dbReference type="ARBA" id="ARBA00023015"/>
    </source>
</evidence>
<keyword evidence="7" id="KW-1185">Reference proteome</keyword>
<feature type="domain" description="NR LBD" evidence="5">
    <location>
        <begin position="484"/>
        <end position="844"/>
    </location>
</feature>
<reference evidence="6" key="1">
    <citation type="submission" date="2022-08" db="UniProtKB">
        <authorList>
            <consortium name="EnsemblMetazoa"/>
        </authorList>
    </citation>
    <scope>IDENTIFICATION</scope>
    <source>
        <strain evidence="6">05x7-T-G4-1.051#20</strain>
    </source>
</reference>
<keyword evidence="3" id="KW-0675">Receptor</keyword>
<evidence type="ECO:0000313" key="6">
    <source>
        <dbReference type="EnsemblMetazoa" id="G24169.10:cds"/>
    </source>
</evidence>
<feature type="region of interest" description="Disordered" evidence="4">
    <location>
        <begin position="1"/>
        <end position="29"/>
    </location>
</feature>
<proteinExistence type="predicted"/>
<protein>
    <recommendedName>
        <fullName evidence="5">NR LBD domain-containing protein</fullName>
    </recommendedName>
</protein>
<keyword evidence="2" id="KW-0804">Transcription</keyword>
<name>A0A8W8KMP6_MAGGI</name>
<dbReference type="InterPro" id="IPR001723">
    <property type="entry name" value="Nuclear_hrmn_rcpt"/>
</dbReference>
<evidence type="ECO:0000259" key="5">
    <source>
        <dbReference type="PROSITE" id="PS51843"/>
    </source>
</evidence>
<dbReference type="PROSITE" id="PS51843">
    <property type="entry name" value="NR_LBD"/>
    <property type="match status" value="1"/>
</dbReference>
<dbReference type="EnsemblMetazoa" id="G24169.10">
    <property type="protein sequence ID" value="G24169.10:cds"/>
    <property type="gene ID" value="G24169"/>
</dbReference>
<accession>A0A8W8KMP6</accession>
<dbReference type="InterPro" id="IPR035500">
    <property type="entry name" value="NHR-like_dom_sf"/>
</dbReference>
<sequence length="846" mass="96638">MIPGLKYRDSAQPAKKATQKQSSGVNSKQQYEKKRCRKFQSQWQVDRPWLVYDVLSDVMFCEWCKKEAVQSSFTTGSNHFRLDAVKDHESSKWHKHFAIKYSVKHPDDSLASKSLLMLKQAEYDKLVIKFRTAHAIAKHNKSFKDYNFICMLDKIKGVDIGDQYVNDKAVAIMVKNIAAVTRKEVCDKLRESPFFSLTCDGVTDFTGEELENIYIRTCNGGKVEDMYLFIGSPESTSASNLHLLFWEIFESLDLVEVFEKKLVGFCADGASNMQGCKSGLGVLLRETRPHLVITHCLAHRLELSFKDGIKSAQPKLYAKCMTLLLGLYYLYRKSPTQKAALKRSFTSLNMKQVLPTRVGGTRWLPHTYRAITVLIKGYRAIRQQLETSSHNNAKAEGYARLIGDGHVITYILKLKEVISHLMKLSLYLQTRGLGLADGFHRMNATKAVLQQMESVDILSVNEVLESETYQGIPLVFHGAKPNAKVQDLLAKLVDSMENRFPYTDIVEATLIGSFLNWPENGSDSIPEFGNKEVRFLANKFEEFFDCDLEDMLQEWTLLKAIIYERYQSRITLTWPTVHTQLANHGVQNVLRLLDLILCFPPTSVANECTFSAMKLCKGKRRGRMKTTTLNDLLTIQLQSKSIQEFDPDKAIKLWMKTPTGQQRRLNYTRRTPVAASLNTHYAEPIDVEVLDSNEGVEEEPQVSVSDIPEVENELNGKKLTLDCLDKLGLSAAKESIFDLVRKMKELKIDVNEYLCLKFLILLNPDVPGLENRQAVENSQEKVNSALMEYCVNFYPHLKDKFGQVLLRLPEVRLISMHAEEFLYYKHLNGEIPDQTLLIEMLHSKKK</sequence>
<dbReference type="PANTHER" id="PTHR46880:SF9">
    <property type="entry name" value="ZINC FINGER PROTEIN 862"/>
    <property type="match status" value="1"/>
</dbReference>
<evidence type="ECO:0000256" key="4">
    <source>
        <dbReference type="SAM" id="MobiDB-lite"/>
    </source>
</evidence>
<evidence type="ECO:0000256" key="3">
    <source>
        <dbReference type="ARBA" id="ARBA00023170"/>
    </source>
</evidence>
<dbReference type="InterPro" id="IPR057456">
    <property type="entry name" value="Znf_C17orf113"/>
</dbReference>
<keyword evidence="1" id="KW-0805">Transcription regulation</keyword>
<dbReference type="Pfam" id="PF00104">
    <property type="entry name" value="Hormone_recep"/>
    <property type="match status" value="1"/>
</dbReference>
<feature type="compositionally biased region" description="Polar residues" evidence="4">
    <location>
        <begin position="19"/>
        <end position="29"/>
    </location>
</feature>
<dbReference type="Pfam" id="PF25431">
    <property type="entry name" value="zf-C17orf113"/>
    <property type="match status" value="1"/>
</dbReference>
<dbReference type="PANTHER" id="PTHR46880">
    <property type="entry name" value="RAS-ASSOCIATING DOMAIN-CONTAINING PROTEIN"/>
    <property type="match status" value="1"/>
</dbReference>
<dbReference type="AlphaFoldDB" id="A0A8W8KMP6"/>
<evidence type="ECO:0000313" key="7">
    <source>
        <dbReference type="Proteomes" id="UP000005408"/>
    </source>
</evidence>
<dbReference type="InterPro" id="IPR012337">
    <property type="entry name" value="RNaseH-like_sf"/>
</dbReference>
<organism evidence="6 7">
    <name type="scientific">Magallana gigas</name>
    <name type="common">Pacific oyster</name>
    <name type="synonym">Crassostrea gigas</name>
    <dbReference type="NCBI Taxonomy" id="29159"/>
    <lineage>
        <taxon>Eukaryota</taxon>
        <taxon>Metazoa</taxon>
        <taxon>Spiralia</taxon>
        <taxon>Lophotrochozoa</taxon>
        <taxon>Mollusca</taxon>
        <taxon>Bivalvia</taxon>
        <taxon>Autobranchia</taxon>
        <taxon>Pteriomorphia</taxon>
        <taxon>Ostreida</taxon>
        <taxon>Ostreoidea</taxon>
        <taxon>Ostreidae</taxon>
        <taxon>Magallana</taxon>
    </lineage>
</organism>
<dbReference type="InterPro" id="IPR000536">
    <property type="entry name" value="Nucl_hrmn_rcpt_lig-bd"/>
</dbReference>
<dbReference type="PRINTS" id="PR00398">
    <property type="entry name" value="STRDHORMONER"/>
</dbReference>
<dbReference type="Gene3D" id="1.10.565.10">
    <property type="entry name" value="Retinoid X Receptor"/>
    <property type="match status" value="1"/>
</dbReference>
<dbReference type="SUPFAM" id="SSF53098">
    <property type="entry name" value="Ribonuclease H-like"/>
    <property type="match status" value="1"/>
</dbReference>